<protein>
    <submittedName>
        <fullName evidence="1">Uncharacterized protein</fullName>
    </submittedName>
</protein>
<keyword evidence="2" id="KW-1185">Reference proteome</keyword>
<dbReference type="Proteomes" id="UP001064048">
    <property type="component" value="Chromosome Z"/>
</dbReference>
<organism evidence="1 2">
    <name type="scientific">Choristoneura fumiferana</name>
    <name type="common">Spruce budworm moth</name>
    <name type="synonym">Archips fumiferana</name>
    <dbReference type="NCBI Taxonomy" id="7141"/>
    <lineage>
        <taxon>Eukaryota</taxon>
        <taxon>Metazoa</taxon>
        <taxon>Ecdysozoa</taxon>
        <taxon>Arthropoda</taxon>
        <taxon>Hexapoda</taxon>
        <taxon>Insecta</taxon>
        <taxon>Pterygota</taxon>
        <taxon>Neoptera</taxon>
        <taxon>Endopterygota</taxon>
        <taxon>Lepidoptera</taxon>
        <taxon>Glossata</taxon>
        <taxon>Ditrysia</taxon>
        <taxon>Tortricoidea</taxon>
        <taxon>Tortricidae</taxon>
        <taxon>Tortricinae</taxon>
        <taxon>Choristoneura</taxon>
    </lineage>
</organism>
<reference evidence="1 2" key="1">
    <citation type="journal article" date="2022" name="Genome Biol. Evol.">
        <title>The Spruce Budworm Genome: Reconstructing the Evolutionary History of Antifreeze Proteins.</title>
        <authorList>
            <person name="Beliveau C."/>
            <person name="Gagne P."/>
            <person name="Picq S."/>
            <person name="Vernygora O."/>
            <person name="Keeling C.I."/>
            <person name="Pinkney K."/>
            <person name="Doucet D."/>
            <person name="Wen F."/>
            <person name="Johnston J.S."/>
            <person name="Maaroufi H."/>
            <person name="Boyle B."/>
            <person name="Laroche J."/>
            <person name="Dewar K."/>
            <person name="Juretic N."/>
            <person name="Blackburn G."/>
            <person name="Nisole A."/>
            <person name="Brunet B."/>
            <person name="Brandao M."/>
            <person name="Lumley L."/>
            <person name="Duan J."/>
            <person name="Quan G."/>
            <person name="Lucarotti C.J."/>
            <person name="Roe A.D."/>
            <person name="Sperling F.A.H."/>
            <person name="Levesque R.C."/>
            <person name="Cusson M."/>
        </authorList>
    </citation>
    <scope>NUCLEOTIDE SEQUENCE [LARGE SCALE GENOMIC DNA]</scope>
    <source>
        <strain evidence="1">Glfc:IPQL:Cfum</strain>
    </source>
</reference>
<sequence length="266" mass="29834">MRFLDLPRDFCQIPEFPINSYTASHLPAAEPILPGHTLLRPALGMLKSAIKFPHRENENGEGVYGHIDNLGISVFDLPSSTAQQEWNSLPATVFLEHYNFAAYKFRVNEHYWASVLHRRPHPRFPSGEIVAKRKPILAGNAPVKPLVLAGVQCPWAAVIASHQGPATCPRYGVVNVQRRGAHCVTVPRGARYTASSTCNGATHVASRCRAVHFIRRRERTTSRWPMRHGAAPCTLYDVVNVKRCGPRRGTVPRRGDIRRRERTTAR</sequence>
<proteinExistence type="predicted"/>
<accession>A0ACC0K1Q9</accession>
<evidence type="ECO:0000313" key="2">
    <source>
        <dbReference type="Proteomes" id="UP001064048"/>
    </source>
</evidence>
<gene>
    <name evidence="1" type="ORF">MSG28_000615</name>
</gene>
<name>A0ACC0K1Q9_CHOFU</name>
<dbReference type="EMBL" id="CM046131">
    <property type="protein sequence ID" value="KAI8430305.1"/>
    <property type="molecule type" value="Genomic_DNA"/>
</dbReference>
<comment type="caution">
    <text evidence="1">The sequence shown here is derived from an EMBL/GenBank/DDBJ whole genome shotgun (WGS) entry which is preliminary data.</text>
</comment>
<evidence type="ECO:0000313" key="1">
    <source>
        <dbReference type="EMBL" id="KAI8430305.1"/>
    </source>
</evidence>